<dbReference type="InterPro" id="IPR045122">
    <property type="entry name" value="Csc1-like"/>
</dbReference>
<evidence type="ECO:0000259" key="11">
    <source>
        <dbReference type="Pfam" id="PF14703"/>
    </source>
</evidence>
<evidence type="ECO:0000256" key="3">
    <source>
        <dbReference type="ARBA" id="ARBA00022448"/>
    </source>
</evidence>
<feature type="transmembrane region" description="Helical" evidence="8">
    <location>
        <begin position="83"/>
        <end position="106"/>
    </location>
</feature>
<evidence type="ECO:0000256" key="2">
    <source>
        <dbReference type="ARBA" id="ARBA00007779"/>
    </source>
</evidence>
<dbReference type="PANTHER" id="PTHR13018:SF5">
    <property type="entry name" value="RE44586P"/>
    <property type="match status" value="1"/>
</dbReference>
<feature type="region of interest" description="Disordered" evidence="7">
    <location>
        <begin position="710"/>
        <end position="744"/>
    </location>
</feature>
<comment type="similarity">
    <text evidence="2">Belongs to the CSC1 (TC 1.A.17) family.</text>
</comment>
<dbReference type="GO" id="GO:0005886">
    <property type="term" value="C:plasma membrane"/>
    <property type="evidence" value="ECO:0007669"/>
    <property type="project" value="TreeGrafter"/>
</dbReference>
<gene>
    <name evidence="12" type="ORF">LAMO00422_LOCUS9390</name>
</gene>
<dbReference type="GO" id="GO:0005227">
    <property type="term" value="F:calcium-activated cation channel activity"/>
    <property type="evidence" value="ECO:0007669"/>
    <property type="project" value="InterPro"/>
</dbReference>
<feature type="domain" description="CSC1/OSCA1-like 7TM region" evidence="9">
    <location>
        <begin position="343"/>
        <end position="607"/>
    </location>
</feature>
<organism evidence="12">
    <name type="scientific">Amorphochlora amoebiformis</name>
    <dbReference type="NCBI Taxonomy" id="1561963"/>
    <lineage>
        <taxon>Eukaryota</taxon>
        <taxon>Sar</taxon>
        <taxon>Rhizaria</taxon>
        <taxon>Cercozoa</taxon>
        <taxon>Chlorarachniophyceae</taxon>
        <taxon>Amorphochlora</taxon>
    </lineage>
</organism>
<comment type="subcellular location">
    <subcellularLocation>
        <location evidence="1">Membrane</location>
        <topology evidence="1">Multi-pass membrane protein</topology>
    </subcellularLocation>
</comment>
<protein>
    <recommendedName>
        <fullName evidence="13">CSC1/OSCA1-like 7TM region domain-containing protein</fullName>
    </recommendedName>
</protein>
<feature type="transmembrane region" description="Helical" evidence="8">
    <location>
        <begin position="338"/>
        <end position="363"/>
    </location>
</feature>
<feature type="transmembrane region" description="Helical" evidence="8">
    <location>
        <begin position="126"/>
        <end position="145"/>
    </location>
</feature>
<evidence type="ECO:0008006" key="13">
    <source>
        <dbReference type="Google" id="ProtNLM"/>
    </source>
</evidence>
<evidence type="ECO:0000259" key="9">
    <source>
        <dbReference type="Pfam" id="PF02714"/>
    </source>
</evidence>
<reference evidence="12" key="1">
    <citation type="submission" date="2021-01" db="EMBL/GenBank/DDBJ databases">
        <authorList>
            <person name="Corre E."/>
            <person name="Pelletier E."/>
            <person name="Niang G."/>
            <person name="Scheremetjew M."/>
            <person name="Finn R."/>
            <person name="Kale V."/>
            <person name="Holt S."/>
            <person name="Cochrane G."/>
            <person name="Meng A."/>
            <person name="Brown T."/>
            <person name="Cohen L."/>
        </authorList>
    </citation>
    <scope>NUCLEOTIDE SEQUENCE</scope>
    <source>
        <strain evidence="12">CCMP2058</strain>
    </source>
</reference>
<evidence type="ECO:0000256" key="8">
    <source>
        <dbReference type="SAM" id="Phobius"/>
    </source>
</evidence>
<name>A0A7S0DC66_9EUKA</name>
<feature type="transmembrane region" description="Helical" evidence="8">
    <location>
        <begin position="471"/>
        <end position="489"/>
    </location>
</feature>
<evidence type="ECO:0000259" key="10">
    <source>
        <dbReference type="Pfam" id="PF13967"/>
    </source>
</evidence>
<dbReference type="EMBL" id="HBEM01013592">
    <property type="protein sequence ID" value="CAD8448112.1"/>
    <property type="molecule type" value="Transcribed_RNA"/>
</dbReference>
<feature type="transmembrane region" description="Helical" evidence="8">
    <location>
        <begin position="615"/>
        <end position="638"/>
    </location>
</feature>
<dbReference type="InterPro" id="IPR003864">
    <property type="entry name" value="CSC1/OSCA1-like_7TM"/>
</dbReference>
<feature type="transmembrane region" description="Helical" evidence="8">
    <location>
        <begin position="585"/>
        <end position="609"/>
    </location>
</feature>
<dbReference type="Pfam" id="PF13967">
    <property type="entry name" value="RSN1_TM"/>
    <property type="match status" value="1"/>
</dbReference>
<proteinExistence type="inferred from homology"/>
<dbReference type="InterPro" id="IPR032880">
    <property type="entry name" value="CSC1/OSCA1-like_N"/>
</dbReference>
<feature type="transmembrane region" description="Helical" evidence="8">
    <location>
        <begin position="432"/>
        <end position="451"/>
    </location>
</feature>
<sequence length="744" mass="84605">MTNSKSLSSVVGPALALACTYFAVFEFLRTRWPEFFSARCKGKAPHPGFLAWIPGVLLTSEDEVVRRSGMDAAVYLRIAGMNILIMTLLTLLGFPILIPIFVSGAAGLKDFDEIAISNLGQASENLWAPCIMMWLFTIIASFIIIKNYRAIYKLRLQTIGTGEGFEYTIMITNIPPEFNTEEKIRKDLSEKYPGKIMSVVTIHEESELRRKVDSLSKEHVKLMRAQHVQDLHNGKPTKKRLGYFGFCGYGEIVDPVKFHSQNITTIKAEALRARATEGTFVGVAFVTFNSITAATKAGSTNLSEHPETWIVKPAPKPSDLIWSNIEQIRPVSINTFVIVLKSAALFCICIFWSIPVAFINAFSNLQQLSEDYPAFSFVQDFSPFWKSVITGLVPGVLLVLLMLLLYPVLWNLVKITGVTTYAELDYQFMGDYYMFLVIDVFLITLLSSSIWDTLQDILEHPRTMFELLGKSIPAVAVIMIGYILIQSLIVETERIVRLWFLLLSFVFSSMSKTTVEKQQATKPERFSYGGNLAYSSLIFTICFCYSCISPIILPFGVLYFCVNYLVNKYKLLYTQKLRFETHGKFFPKVANHMFTGMIIAHLALMGVVLLKFGHWQLLILFPLPLGTYLLSSYMYSYYGEDLQHISMPLSAAVKRDTERSDELVMAFLKRWHNVDCWRQSWMTVNLDDPLEPEKEMPTWEDINRNSVEFQLDLKDGGESPREDEPLISSRDNSNRSSSRRENKV</sequence>
<feature type="domain" description="CSC1/OSCA1-like cytosolic" evidence="11">
    <location>
        <begin position="167"/>
        <end position="324"/>
    </location>
</feature>
<keyword evidence="3" id="KW-0813">Transport</keyword>
<dbReference type="Pfam" id="PF14703">
    <property type="entry name" value="PHM7_cyt"/>
    <property type="match status" value="1"/>
</dbReference>
<keyword evidence="4 8" id="KW-0812">Transmembrane</keyword>
<dbReference type="AlphaFoldDB" id="A0A7S0DC66"/>
<dbReference type="InterPro" id="IPR027815">
    <property type="entry name" value="CSC1/OSCA1-like_cyt"/>
</dbReference>
<feature type="transmembrane region" description="Helical" evidence="8">
    <location>
        <begin position="6"/>
        <end position="28"/>
    </location>
</feature>
<dbReference type="PROSITE" id="PS51257">
    <property type="entry name" value="PROKAR_LIPOPROTEIN"/>
    <property type="match status" value="1"/>
</dbReference>
<evidence type="ECO:0000256" key="5">
    <source>
        <dbReference type="ARBA" id="ARBA00022989"/>
    </source>
</evidence>
<evidence type="ECO:0000256" key="7">
    <source>
        <dbReference type="SAM" id="MobiDB-lite"/>
    </source>
</evidence>
<evidence type="ECO:0000313" key="12">
    <source>
        <dbReference type="EMBL" id="CAD8448112.1"/>
    </source>
</evidence>
<feature type="transmembrane region" description="Helical" evidence="8">
    <location>
        <begin position="383"/>
        <end position="412"/>
    </location>
</feature>
<keyword evidence="5 8" id="KW-1133">Transmembrane helix</keyword>
<accession>A0A7S0DC66</accession>
<feature type="transmembrane region" description="Helical" evidence="8">
    <location>
        <begin position="532"/>
        <end position="565"/>
    </location>
</feature>
<feature type="compositionally biased region" description="Basic and acidic residues" evidence="7">
    <location>
        <begin position="711"/>
        <end position="724"/>
    </location>
</feature>
<evidence type="ECO:0000256" key="6">
    <source>
        <dbReference type="ARBA" id="ARBA00023136"/>
    </source>
</evidence>
<dbReference type="PANTHER" id="PTHR13018">
    <property type="entry name" value="PROBABLE MEMBRANE PROTEIN DUF221-RELATED"/>
    <property type="match status" value="1"/>
</dbReference>
<dbReference type="Pfam" id="PF02714">
    <property type="entry name" value="RSN1_7TM"/>
    <property type="match status" value="1"/>
</dbReference>
<feature type="domain" description="CSC1/OSCA1-like N-terminal transmembrane" evidence="10">
    <location>
        <begin position="9"/>
        <end position="146"/>
    </location>
</feature>
<evidence type="ECO:0000256" key="1">
    <source>
        <dbReference type="ARBA" id="ARBA00004141"/>
    </source>
</evidence>
<keyword evidence="6 8" id="KW-0472">Membrane</keyword>
<evidence type="ECO:0000256" key="4">
    <source>
        <dbReference type="ARBA" id="ARBA00022692"/>
    </source>
</evidence>